<dbReference type="GO" id="GO:0016301">
    <property type="term" value="F:kinase activity"/>
    <property type="evidence" value="ECO:0007669"/>
    <property type="project" value="UniProtKB-KW"/>
</dbReference>
<reference evidence="2 3" key="1">
    <citation type="submission" date="2015-09" db="EMBL/GenBank/DDBJ databases">
        <authorList>
            <person name="Jackson K.R."/>
            <person name="Lunt B.L."/>
            <person name="Fisher J.N.B."/>
            <person name="Gardner A.V."/>
            <person name="Bailey M.E."/>
            <person name="Deus L.M."/>
            <person name="Earl A.S."/>
            <person name="Gibby P.D."/>
            <person name="Hartmann K.A."/>
            <person name="Liu J.E."/>
            <person name="Manci A.M."/>
            <person name="Nielsen D.A."/>
            <person name="Solomon M.B."/>
            <person name="Breakwell D.P."/>
            <person name="Burnett S.H."/>
            <person name="Grose J.H."/>
        </authorList>
    </citation>
    <scope>NUCLEOTIDE SEQUENCE [LARGE SCALE GENOMIC DNA]</scope>
    <source>
        <strain evidence="2 3">S613</strain>
    </source>
</reference>
<name>A0A0P8X237_PSEFL</name>
<evidence type="ECO:0000313" key="3">
    <source>
        <dbReference type="Proteomes" id="UP000050349"/>
    </source>
</evidence>
<organism evidence="2 3">
    <name type="scientific">Pseudomonas fluorescens</name>
    <dbReference type="NCBI Taxonomy" id="294"/>
    <lineage>
        <taxon>Bacteria</taxon>
        <taxon>Pseudomonadati</taxon>
        <taxon>Pseudomonadota</taxon>
        <taxon>Gammaproteobacteria</taxon>
        <taxon>Pseudomonadales</taxon>
        <taxon>Pseudomonadaceae</taxon>
        <taxon>Pseudomonas</taxon>
    </lineage>
</organism>
<dbReference type="AlphaFoldDB" id="A0A0P8X237"/>
<feature type="compositionally biased region" description="Basic and acidic residues" evidence="1">
    <location>
        <begin position="84"/>
        <end position="95"/>
    </location>
</feature>
<sequence length="95" mass="10353">MRLPEFIVLHVDCIVDEWEQFAQTITPAAETMDSVALRDHARSILLAAARDMCKPQTPSEQAAKARGEGPEKTPSLDEAGASHGELRHAVGFDLV</sequence>
<feature type="compositionally biased region" description="Basic and acidic residues" evidence="1">
    <location>
        <begin position="63"/>
        <end position="75"/>
    </location>
</feature>
<keyword evidence="2" id="KW-0808">Transferase</keyword>
<gene>
    <name evidence="2" type="ORF">AN403_3185</name>
</gene>
<evidence type="ECO:0000256" key="1">
    <source>
        <dbReference type="SAM" id="MobiDB-lite"/>
    </source>
</evidence>
<protein>
    <submittedName>
        <fullName evidence="2">Sensor histidine kinase domain protein</fullName>
    </submittedName>
</protein>
<dbReference type="PATRIC" id="fig|294.162.peg.2661"/>
<proteinExistence type="predicted"/>
<accession>A0A0P8X237</accession>
<dbReference type="EMBL" id="LJXB01000075">
    <property type="protein sequence ID" value="KPU59666.1"/>
    <property type="molecule type" value="Genomic_DNA"/>
</dbReference>
<feature type="region of interest" description="Disordered" evidence="1">
    <location>
        <begin position="53"/>
        <end position="95"/>
    </location>
</feature>
<dbReference type="Proteomes" id="UP000050349">
    <property type="component" value="Unassembled WGS sequence"/>
</dbReference>
<evidence type="ECO:0000313" key="2">
    <source>
        <dbReference type="EMBL" id="KPU59666.1"/>
    </source>
</evidence>
<keyword evidence="2" id="KW-0418">Kinase</keyword>
<comment type="caution">
    <text evidence="2">The sequence shown here is derived from an EMBL/GenBank/DDBJ whole genome shotgun (WGS) entry which is preliminary data.</text>
</comment>